<dbReference type="GO" id="GO:0046872">
    <property type="term" value="F:metal ion binding"/>
    <property type="evidence" value="ECO:0007669"/>
    <property type="project" value="UniProtKB-KW"/>
</dbReference>
<dbReference type="OrthoDB" id="527990at2759"/>
<feature type="binding site" evidence="9">
    <location>
        <position position="233"/>
    </location>
    <ligand>
        <name>Zn(2+)</name>
        <dbReference type="ChEBI" id="CHEBI:29105"/>
        <note>catalytic</note>
    </ligand>
</feature>
<evidence type="ECO:0000256" key="8">
    <source>
        <dbReference type="PIRSR" id="PIRSR601577-1"/>
    </source>
</evidence>
<feature type="binding site" evidence="9">
    <location>
        <position position="340"/>
    </location>
    <ligand>
        <name>Zn(2+)</name>
        <dbReference type="ChEBI" id="CHEBI:29105"/>
        <note>catalytic</note>
    </ligand>
</feature>
<dbReference type="SUPFAM" id="SSF55486">
    <property type="entry name" value="Metalloproteases ('zincins'), catalytic domain"/>
    <property type="match status" value="1"/>
</dbReference>
<sequence>MAFNVLCALVFNYFLWSSFILSCSFILALENHRCWIPLNNKISVVSNEYTISALKSVPENLRITMNYTERIRKLNSFALLKKELLEPAVAFWSKTLRAKNPPSGPMLFNRNCVNEAISIYPDGEKYCTEGCSSQTLCYLEPISDDYLGQCMEIKNGVRMHTGTAGSGLSNTDFLLIVDADAGDQCKDGFLGFAAVCQVDNSLNRPVLGYVNLCSNAIVSDFGLNEMAYSTFLHEIAHSLGFSPTMYALLRDENGEPRTRRNPTTQLPDLGLDSSGLFIPNKTTLDTVDRIWKSAKGTFNRKIKVLKTPMLLRTAREHFNCPTLDGVDLENQGGEATAGAHFEKRLVMVSDFDTTCCQTELFWLWWYDVDMSQAEPLTWGRNLGCDFVLKSCYEYMEIQKLRKITISPWCNKVTLSTQCLSDENSFGFCGLKNLGRSLGPQNQYFNELEYVPDDQISKYGGANELADYCPTQIVSALCVLHQSRC</sequence>
<comment type="caution">
    <text evidence="11">The sequence shown here is derived from an EMBL/GenBank/DDBJ whole genome shotgun (WGS) entry which is preliminary data.</text>
</comment>
<dbReference type="Gene3D" id="3.90.132.10">
    <property type="entry name" value="Leishmanolysin , domain 2"/>
    <property type="match status" value="1"/>
</dbReference>
<comment type="similarity">
    <text evidence="1 10">Belongs to the peptidase M8 family.</text>
</comment>
<name>A0A8J4SQU1_9TREM</name>
<evidence type="ECO:0000256" key="2">
    <source>
        <dbReference type="ARBA" id="ARBA00022670"/>
    </source>
</evidence>
<protein>
    <recommendedName>
        <fullName evidence="7 10">Leishmanolysin-like peptidase</fullName>
        <ecNumber evidence="10">3.4.24.-</ecNumber>
    </recommendedName>
</protein>
<dbReference type="GO" id="GO:0005737">
    <property type="term" value="C:cytoplasm"/>
    <property type="evidence" value="ECO:0007669"/>
    <property type="project" value="TreeGrafter"/>
</dbReference>
<dbReference type="InterPro" id="IPR001577">
    <property type="entry name" value="Peptidase_M8"/>
</dbReference>
<dbReference type="PANTHER" id="PTHR10942">
    <property type="entry name" value="LEISHMANOLYSIN-LIKE PEPTIDASE"/>
    <property type="match status" value="1"/>
</dbReference>
<evidence type="ECO:0000256" key="7">
    <source>
        <dbReference type="ARBA" id="ARBA00039717"/>
    </source>
</evidence>
<dbReference type="Pfam" id="PF01457">
    <property type="entry name" value="Peptidase_M8"/>
    <property type="match status" value="1"/>
</dbReference>
<dbReference type="Gene3D" id="3.10.170.20">
    <property type="match status" value="1"/>
</dbReference>
<dbReference type="Proteomes" id="UP000748531">
    <property type="component" value="Unassembled WGS sequence"/>
</dbReference>
<dbReference type="GO" id="GO:0007155">
    <property type="term" value="P:cell adhesion"/>
    <property type="evidence" value="ECO:0007669"/>
    <property type="project" value="InterPro"/>
</dbReference>
<evidence type="ECO:0000256" key="9">
    <source>
        <dbReference type="PIRSR" id="PIRSR601577-2"/>
    </source>
</evidence>
<gene>
    <name evidence="11" type="ORF">PHET_04093</name>
</gene>
<organism evidence="11 12">
    <name type="scientific">Paragonimus heterotremus</name>
    <dbReference type="NCBI Taxonomy" id="100268"/>
    <lineage>
        <taxon>Eukaryota</taxon>
        <taxon>Metazoa</taxon>
        <taxon>Spiralia</taxon>
        <taxon>Lophotrochozoa</taxon>
        <taxon>Platyhelminthes</taxon>
        <taxon>Trematoda</taxon>
        <taxon>Digenea</taxon>
        <taxon>Plagiorchiida</taxon>
        <taxon>Troglotremata</taxon>
        <taxon>Troglotrematidae</taxon>
        <taxon>Paragonimus</taxon>
    </lineage>
</organism>
<dbReference type="AlphaFoldDB" id="A0A8J4SQU1"/>
<reference evidence="11" key="1">
    <citation type="submission" date="2019-05" db="EMBL/GenBank/DDBJ databases">
        <title>Annotation for the trematode Paragonimus heterotremus.</title>
        <authorList>
            <person name="Choi Y.-J."/>
        </authorList>
    </citation>
    <scope>NUCLEOTIDE SEQUENCE</scope>
    <source>
        <strain evidence="11">LC</strain>
    </source>
</reference>
<evidence type="ECO:0000256" key="6">
    <source>
        <dbReference type="ARBA" id="ARBA00023049"/>
    </source>
</evidence>
<dbReference type="GO" id="GO:0006508">
    <property type="term" value="P:proteolysis"/>
    <property type="evidence" value="ECO:0007669"/>
    <property type="project" value="UniProtKB-KW"/>
</dbReference>
<keyword evidence="12" id="KW-1185">Reference proteome</keyword>
<keyword evidence="2 10" id="KW-0645">Protease</keyword>
<keyword evidence="5 9" id="KW-0862">Zinc</keyword>
<accession>A0A8J4SQU1</accession>
<dbReference type="GO" id="GO:0004222">
    <property type="term" value="F:metalloendopeptidase activity"/>
    <property type="evidence" value="ECO:0007669"/>
    <property type="project" value="UniProtKB-UniRule"/>
</dbReference>
<feature type="active site" evidence="8">
    <location>
        <position position="234"/>
    </location>
</feature>
<evidence type="ECO:0000313" key="12">
    <source>
        <dbReference type="Proteomes" id="UP000748531"/>
    </source>
</evidence>
<dbReference type="Gene3D" id="2.10.55.10">
    <property type="entry name" value="Leishmanolysin domain 3"/>
    <property type="match status" value="1"/>
</dbReference>
<dbReference type="EC" id="3.4.24.-" evidence="10"/>
<keyword evidence="4 10" id="KW-0378">Hydrolase</keyword>
<feature type="binding site" evidence="9">
    <location>
        <position position="237"/>
    </location>
    <ligand>
        <name>Zn(2+)</name>
        <dbReference type="ChEBI" id="CHEBI:29105"/>
        <note>catalytic</note>
    </ligand>
</feature>
<keyword evidence="3 9" id="KW-0479">Metal-binding</keyword>
<dbReference type="PANTHER" id="PTHR10942:SF0">
    <property type="entry name" value="LEISHMANOLYSIN-LIKE PEPTIDASE"/>
    <property type="match status" value="1"/>
</dbReference>
<comment type="cofactor">
    <cofactor evidence="9 10">
        <name>Zn(2+)</name>
        <dbReference type="ChEBI" id="CHEBI:29105"/>
    </cofactor>
    <text evidence="9 10">Binds 1 zinc ion per subunit.</text>
</comment>
<keyword evidence="6 9" id="KW-0482">Metalloprotease</keyword>
<evidence type="ECO:0000256" key="4">
    <source>
        <dbReference type="ARBA" id="ARBA00022801"/>
    </source>
</evidence>
<dbReference type="GO" id="GO:0016020">
    <property type="term" value="C:membrane"/>
    <property type="evidence" value="ECO:0007669"/>
    <property type="project" value="InterPro"/>
</dbReference>
<evidence type="ECO:0000256" key="10">
    <source>
        <dbReference type="RuleBase" id="RU366077"/>
    </source>
</evidence>
<proteinExistence type="inferred from homology"/>
<dbReference type="EMBL" id="LUCH01001620">
    <property type="protein sequence ID" value="KAF5402752.1"/>
    <property type="molecule type" value="Genomic_DNA"/>
</dbReference>
<evidence type="ECO:0000313" key="11">
    <source>
        <dbReference type="EMBL" id="KAF5402752.1"/>
    </source>
</evidence>
<evidence type="ECO:0000256" key="3">
    <source>
        <dbReference type="ARBA" id="ARBA00022723"/>
    </source>
</evidence>
<evidence type="ECO:0000256" key="5">
    <source>
        <dbReference type="ARBA" id="ARBA00022833"/>
    </source>
</evidence>
<evidence type="ECO:0000256" key="1">
    <source>
        <dbReference type="ARBA" id="ARBA00005860"/>
    </source>
</evidence>